<dbReference type="PANTHER" id="PTHR33973">
    <property type="entry name" value="OS07G0153300 PROTEIN"/>
    <property type="match status" value="1"/>
</dbReference>
<dbReference type="PANTHER" id="PTHR33973:SF4">
    <property type="entry name" value="OS07G0153300 PROTEIN"/>
    <property type="match status" value="1"/>
</dbReference>
<dbReference type="EMBL" id="JACXLD010000004">
    <property type="protein sequence ID" value="MBD2859199.1"/>
    <property type="molecule type" value="Genomic_DNA"/>
</dbReference>
<name>A0A927C0V7_9GAMM</name>
<reference evidence="1" key="1">
    <citation type="submission" date="2020-09" db="EMBL/GenBank/DDBJ databases">
        <authorList>
            <person name="Yoon J.-W."/>
        </authorList>
    </citation>
    <scope>NUCLEOTIDE SEQUENCE</scope>
    <source>
        <strain evidence="1">KMU-158</strain>
    </source>
</reference>
<dbReference type="Proteomes" id="UP000610558">
    <property type="component" value="Unassembled WGS sequence"/>
</dbReference>
<evidence type="ECO:0000313" key="2">
    <source>
        <dbReference type="Proteomes" id="UP000610558"/>
    </source>
</evidence>
<evidence type="ECO:0000313" key="1">
    <source>
        <dbReference type="EMBL" id="MBD2859199.1"/>
    </source>
</evidence>
<keyword evidence="2" id="KW-1185">Reference proteome</keyword>
<dbReference type="RefSeq" id="WP_190764764.1">
    <property type="nucleotide sequence ID" value="NZ_JACXLD010000004.1"/>
</dbReference>
<comment type="caution">
    <text evidence="1">The sequence shown here is derived from an EMBL/GenBank/DDBJ whole genome shotgun (WGS) entry which is preliminary data.</text>
</comment>
<proteinExistence type="predicted"/>
<gene>
    <name evidence="1" type="ORF">IB286_09290</name>
</gene>
<dbReference type="AlphaFoldDB" id="A0A927C0V7"/>
<dbReference type="Pfam" id="PF07103">
    <property type="entry name" value="DUF1365"/>
    <property type="match status" value="1"/>
</dbReference>
<organism evidence="1 2">
    <name type="scientific">Spongiibacter pelagi</name>
    <dbReference type="NCBI Taxonomy" id="2760804"/>
    <lineage>
        <taxon>Bacteria</taxon>
        <taxon>Pseudomonadati</taxon>
        <taxon>Pseudomonadota</taxon>
        <taxon>Gammaproteobacteria</taxon>
        <taxon>Cellvibrionales</taxon>
        <taxon>Spongiibacteraceae</taxon>
        <taxon>Spongiibacter</taxon>
    </lineage>
</organism>
<protein>
    <submittedName>
        <fullName evidence="1">DUF1365 domain-containing protein</fullName>
    </submittedName>
</protein>
<accession>A0A927C0V7</accession>
<dbReference type="InterPro" id="IPR010775">
    <property type="entry name" value="DUF1365"/>
</dbReference>
<sequence>MSSDAVYQSPLKSGVYRGRIRHRRYSPKPHAFSYPLYMLALDLDELEQLQAQGQKRIGRWLGINCWAPIAVHREDYLRGCQGSLKKALQAKVAELGGDRAQVERVVLVCQPRCFGLYFSPINLFFCYDANDQAVYMVAEVSNTPWNERHYYLVHLATQHTALTDKAFHVSPFMPMDMQYHWQVTPPAERLRINIENRNTERVFDATLAMRRSELTAKALRGVLLSHPNMVLSMLKGIYWQALRLFLKRTPLHLYPKES</sequence>